<dbReference type="GO" id="GO:0002143">
    <property type="term" value="P:tRNA wobble position uridine thiolation"/>
    <property type="evidence" value="ECO:0007669"/>
    <property type="project" value="InterPro"/>
</dbReference>
<dbReference type="Gene3D" id="3.40.1260.10">
    <property type="entry name" value="DsrEFH-like"/>
    <property type="match status" value="1"/>
</dbReference>
<evidence type="ECO:0000313" key="1">
    <source>
        <dbReference type="EMBL" id="ALH96150.1"/>
    </source>
</evidence>
<dbReference type="AlphaFoldDB" id="A0A0N9WFD9"/>
<dbReference type="EMBL" id="CP012808">
    <property type="protein sequence ID" value="ALH96150.1"/>
    <property type="molecule type" value="Genomic_DNA"/>
</dbReference>
<dbReference type="Proteomes" id="UP000064939">
    <property type="component" value="Chromosome"/>
</dbReference>
<proteinExistence type="predicted"/>
<evidence type="ECO:0000313" key="2">
    <source>
        <dbReference type="Proteomes" id="UP000064939"/>
    </source>
</evidence>
<reference evidence="1 2" key="1">
    <citation type="journal article" date="2015" name="Int. J. Syst. Evol. Microbiol.">
        <title>Acinetobacter equi sp. nov. isolated from horse faeces.</title>
        <authorList>
            <person name="Poppel M.T."/>
            <person name="Skiebe E."/>
            <person name="Laue M."/>
            <person name="Bergmann H."/>
            <person name="Ebersberger I."/>
            <person name="Garn T."/>
            <person name="Fruth A."/>
            <person name="Baumgardt S."/>
            <person name="Busse H.J."/>
            <person name="Wilharm G."/>
        </authorList>
    </citation>
    <scope>NUCLEOTIDE SEQUENCE [LARGE SCALE GENOMIC DNA]</scope>
    <source>
        <strain evidence="1 2">114</strain>
    </source>
</reference>
<organism evidence="1 2">
    <name type="scientific">Acinetobacter equi</name>
    <dbReference type="NCBI Taxonomy" id="1324350"/>
    <lineage>
        <taxon>Bacteria</taxon>
        <taxon>Pseudomonadati</taxon>
        <taxon>Pseudomonadota</taxon>
        <taxon>Gammaproteobacteria</taxon>
        <taxon>Moraxellales</taxon>
        <taxon>Moraxellaceae</taxon>
        <taxon>Acinetobacter</taxon>
    </lineage>
</organism>
<dbReference type="Pfam" id="PF04077">
    <property type="entry name" value="DsrH"/>
    <property type="match status" value="1"/>
</dbReference>
<protein>
    <submittedName>
        <fullName evidence="1">Sulfur relay protein TusB</fullName>
    </submittedName>
</protein>
<dbReference type="SUPFAM" id="SSF75169">
    <property type="entry name" value="DsrEFH-like"/>
    <property type="match status" value="1"/>
</dbReference>
<name>A0A0N9WFD9_9GAMM</name>
<dbReference type="RefSeq" id="WP_054582033.1">
    <property type="nucleotide sequence ID" value="NZ_CP012808.1"/>
</dbReference>
<gene>
    <name evidence="1" type="ORF">AOY20_11745</name>
</gene>
<dbReference type="InterPro" id="IPR007215">
    <property type="entry name" value="Sulphur_relay_TusB/DsrH"/>
</dbReference>
<sequence length="92" mass="10515">MSTLFLIQSDFTATPQAIEKLKMMYCPEDVIILMGDAVQFYANTFLQALPKIYLLEADAESLNSLNIPNIEIIQYHDFAEICLQHTRCISLK</sequence>
<keyword evidence="2" id="KW-1185">Reference proteome</keyword>
<dbReference type="STRING" id="1324350.AOY20_11745"/>
<dbReference type="InterPro" id="IPR027396">
    <property type="entry name" value="DsrEFH-like"/>
</dbReference>
<dbReference type="OrthoDB" id="6710413at2"/>
<dbReference type="KEGG" id="aei:AOY20_11745"/>
<dbReference type="GO" id="GO:0005737">
    <property type="term" value="C:cytoplasm"/>
    <property type="evidence" value="ECO:0007669"/>
    <property type="project" value="InterPro"/>
</dbReference>
<accession>A0A0N9WFD9</accession>